<dbReference type="EMBL" id="CBXI010000036">
    <property type="protein sequence ID" value="CDL91919.1"/>
    <property type="molecule type" value="Genomic_DNA"/>
</dbReference>
<dbReference type="Pfam" id="PF00512">
    <property type="entry name" value="HisKA"/>
    <property type="match status" value="1"/>
</dbReference>
<sequence>MDISTNDDNFKVYKSSLENSQDIIILLNLDGKIVYVNKKSLEYYGYSKDEFLSMNICKLRGIHNNSMDINEHIKNTEDKRIEFQTFHYKKDGSSFPVEICCIRVNYNSEILILSIIKDITDRIKRKEELLRFASIVEDSDDAILSKTLDGTITSWNRGAELLYGYSEEEIIGKSISTLIPEESKEDIFLILDKIKNNIKIKHYETLRINKSGKKLFVSISVSPIYNRNKEVIAASTIARNITDKVTRERELRNKYEELTSIYEELTATEEELRTNYIELGRAKTEAENANTAKSQFLANMSHEIRTPLNGIIGAVELLDLMNLSKDEQPYIKILKNSSKHLLNIINNILDISKIESGNIDVSIKVFDFKNMMDMLIKEVSFACSNKQLEFTYFIDPLIPHKIAGDELKLKQVLINLFNNAIKFTDKGSILLKVKLQSQLNEKIILEFCIKDTGIGIKDKFEKNIFKEFTQQDISYNKYYAGTGLGLSISKELVKIMNGDIWFESTEDKGSTFYFTSEFLLDFSESGYNSSNNLNINSTFSPSKSDKTILIVEDNDINMRITCDMLKKLGYNYICAYNGKQALKLMETNNIDLILMDVQMPELNGLDTTKIIRKNEIHNGNHIPIVAMTAYSMSGDREICIESGMDDYIAKPFSIRTIRNITDKFLK</sequence>
<dbReference type="SUPFAM" id="SSF52172">
    <property type="entry name" value="CheY-like"/>
    <property type="match status" value="1"/>
</dbReference>
<feature type="modified residue" description="4-aspartylphosphate" evidence="15">
    <location>
        <position position="596"/>
    </location>
</feature>
<keyword evidence="5 15" id="KW-0597">Phosphoprotein</keyword>
<comment type="catalytic activity">
    <reaction evidence="1">
        <text>ATP + protein L-histidine = ADP + protein N-phospho-L-histidine.</text>
        <dbReference type="EC" id="2.7.13.3"/>
    </reaction>
</comment>
<dbReference type="InterPro" id="IPR001610">
    <property type="entry name" value="PAC"/>
</dbReference>
<feature type="domain" description="PAC" evidence="20">
    <location>
        <begin position="201"/>
        <end position="253"/>
    </location>
</feature>
<evidence type="ECO:0000256" key="10">
    <source>
        <dbReference type="ARBA" id="ARBA00023012"/>
    </source>
</evidence>
<evidence type="ECO:0000256" key="15">
    <source>
        <dbReference type="PROSITE-ProRule" id="PRU00169"/>
    </source>
</evidence>
<dbReference type="GO" id="GO:0000155">
    <property type="term" value="F:phosphorelay sensor kinase activity"/>
    <property type="evidence" value="ECO:0007669"/>
    <property type="project" value="InterPro"/>
</dbReference>
<dbReference type="PRINTS" id="PR00344">
    <property type="entry name" value="BCTRLSENSOR"/>
</dbReference>
<feature type="domain" description="PAS" evidence="19">
    <location>
        <begin position="9"/>
        <end position="55"/>
    </location>
</feature>
<evidence type="ECO:0000259" key="18">
    <source>
        <dbReference type="PROSITE" id="PS50110"/>
    </source>
</evidence>
<dbReference type="SMART" id="SM00448">
    <property type="entry name" value="REC"/>
    <property type="match status" value="1"/>
</dbReference>
<evidence type="ECO:0000256" key="3">
    <source>
        <dbReference type="ARBA" id="ARBA00012438"/>
    </source>
</evidence>
<dbReference type="InterPro" id="IPR000700">
    <property type="entry name" value="PAS-assoc_C"/>
</dbReference>
<dbReference type="InterPro" id="IPR000014">
    <property type="entry name" value="PAS"/>
</dbReference>
<evidence type="ECO:0000256" key="7">
    <source>
        <dbReference type="ARBA" id="ARBA00022741"/>
    </source>
</evidence>
<comment type="similarity">
    <text evidence="2">In the N-terminal section; belongs to the phytochrome family.</text>
</comment>
<dbReference type="Gene3D" id="3.30.565.10">
    <property type="entry name" value="Histidine kinase-like ATPase, C-terminal domain"/>
    <property type="match status" value="1"/>
</dbReference>
<evidence type="ECO:0000256" key="13">
    <source>
        <dbReference type="ARBA" id="ARBA00068150"/>
    </source>
</evidence>
<evidence type="ECO:0000256" key="14">
    <source>
        <dbReference type="ARBA" id="ARBA00074306"/>
    </source>
</evidence>
<dbReference type="CDD" id="cd17546">
    <property type="entry name" value="REC_hyHK_CKI1_RcsC-like"/>
    <property type="match status" value="1"/>
</dbReference>
<dbReference type="OrthoDB" id="9790669at2"/>
<dbReference type="GO" id="GO:0005524">
    <property type="term" value="F:ATP binding"/>
    <property type="evidence" value="ECO:0007669"/>
    <property type="project" value="UniProtKB-KW"/>
</dbReference>
<keyword evidence="22" id="KW-1185">Reference proteome</keyword>
<comment type="function">
    <text evidence="11">May play the central regulatory role in sporulation. It may be an element of the effector pathway responsible for the activation of sporulation genes in response to nutritional stress. Spo0A may act in concert with spo0H (a sigma factor) to control the expression of some genes that are critical to the sporulation process.</text>
</comment>
<dbReference type="FunFam" id="1.10.287.130:FF:000002">
    <property type="entry name" value="Two-component osmosensing histidine kinase"/>
    <property type="match status" value="1"/>
</dbReference>
<name>W6N8W7_CLOTY</name>
<dbReference type="SMART" id="SM00387">
    <property type="entry name" value="HATPase_c"/>
    <property type="match status" value="1"/>
</dbReference>
<dbReference type="CDD" id="cd00130">
    <property type="entry name" value="PAS"/>
    <property type="match status" value="2"/>
</dbReference>
<keyword evidence="9" id="KW-0067">ATP-binding</keyword>
<dbReference type="EC" id="2.7.13.3" evidence="3"/>
<dbReference type="SMART" id="SM00091">
    <property type="entry name" value="PAS"/>
    <property type="match status" value="2"/>
</dbReference>
<evidence type="ECO:0000259" key="19">
    <source>
        <dbReference type="PROSITE" id="PS50112"/>
    </source>
</evidence>
<feature type="domain" description="PAS" evidence="19">
    <location>
        <begin position="128"/>
        <end position="187"/>
    </location>
</feature>
<evidence type="ECO:0000256" key="2">
    <source>
        <dbReference type="ARBA" id="ARBA00006402"/>
    </source>
</evidence>
<dbReference type="Gene3D" id="3.40.50.2300">
    <property type="match status" value="1"/>
</dbReference>
<feature type="domain" description="Histidine kinase" evidence="17">
    <location>
        <begin position="299"/>
        <end position="520"/>
    </location>
</feature>
<dbReference type="PROSITE" id="PS50110">
    <property type="entry name" value="RESPONSE_REGULATORY"/>
    <property type="match status" value="1"/>
</dbReference>
<evidence type="ECO:0000256" key="12">
    <source>
        <dbReference type="ARBA" id="ARBA00064003"/>
    </source>
</evidence>
<feature type="domain" description="PAC" evidence="20">
    <location>
        <begin position="79"/>
        <end position="131"/>
    </location>
</feature>
<dbReference type="InterPro" id="IPR036890">
    <property type="entry name" value="HATPase_C_sf"/>
</dbReference>
<dbReference type="Gene3D" id="1.10.287.130">
    <property type="match status" value="1"/>
</dbReference>
<organism evidence="21 22">
    <name type="scientific">Clostridium tyrobutyricum DIVETGP</name>
    <dbReference type="NCBI Taxonomy" id="1408889"/>
    <lineage>
        <taxon>Bacteria</taxon>
        <taxon>Bacillati</taxon>
        <taxon>Bacillota</taxon>
        <taxon>Clostridia</taxon>
        <taxon>Eubacteriales</taxon>
        <taxon>Clostridiaceae</taxon>
        <taxon>Clostridium</taxon>
    </lineage>
</organism>
<protein>
    <recommendedName>
        <fullName evidence="14">Circadian input-output histidine kinase CikA</fullName>
        <ecNumber evidence="3">2.7.13.3</ecNumber>
    </recommendedName>
    <alternativeName>
        <fullName evidence="13">Sensory/regulatory protein RpfC</fullName>
    </alternativeName>
    <alternativeName>
        <fullName evidence="4">Stage 0 sporulation protein A homolog</fullName>
    </alternativeName>
</protein>
<evidence type="ECO:0000256" key="5">
    <source>
        <dbReference type="ARBA" id="ARBA00022553"/>
    </source>
</evidence>
<dbReference type="NCBIfam" id="TIGR00229">
    <property type="entry name" value="sensory_box"/>
    <property type="match status" value="2"/>
</dbReference>
<dbReference type="PROSITE" id="PS50113">
    <property type="entry name" value="PAC"/>
    <property type="match status" value="2"/>
</dbReference>
<dbReference type="CDD" id="cd16922">
    <property type="entry name" value="HATPase_EvgS-ArcB-TorS-like"/>
    <property type="match status" value="1"/>
</dbReference>
<evidence type="ECO:0000259" key="20">
    <source>
        <dbReference type="PROSITE" id="PS50113"/>
    </source>
</evidence>
<comment type="caution">
    <text evidence="21">The sequence shown here is derived from an EMBL/GenBank/DDBJ whole genome shotgun (WGS) entry which is preliminary data.</text>
</comment>
<dbReference type="PANTHER" id="PTHR45339">
    <property type="entry name" value="HYBRID SIGNAL TRANSDUCTION HISTIDINE KINASE J"/>
    <property type="match status" value="1"/>
</dbReference>
<evidence type="ECO:0000256" key="9">
    <source>
        <dbReference type="ARBA" id="ARBA00022840"/>
    </source>
</evidence>
<keyword evidence="8" id="KW-0418">Kinase</keyword>
<dbReference type="PROSITE" id="PS50112">
    <property type="entry name" value="PAS"/>
    <property type="match status" value="2"/>
</dbReference>
<evidence type="ECO:0000256" key="1">
    <source>
        <dbReference type="ARBA" id="ARBA00000085"/>
    </source>
</evidence>
<dbReference type="InterPro" id="IPR003661">
    <property type="entry name" value="HisK_dim/P_dom"/>
</dbReference>
<dbReference type="InterPro" id="IPR036097">
    <property type="entry name" value="HisK_dim/P_sf"/>
</dbReference>
<feature type="domain" description="Response regulatory" evidence="18">
    <location>
        <begin position="547"/>
        <end position="665"/>
    </location>
</feature>
<dbReference type="InterPro" id="IPR005467">
    <property type="entry name" value="His_kinase_dom"/>
</dbReference>
<evidence type="ECO:0000256" key="11">
    <source>
        <dbReference type="ARBA" id="ARBA00024867"/>
    </source>
</evidence>
<evidence type="ECO:0000259" key="17">
    <source>
        <dbReference type="PROSITE" id="PS50109"/>
    </source>
</evidence>
<dbReference type="InterPro" id="IPR004358">
    <property type="entry name" value="Sig_transdc_His_kin-like_C"/>
</dbReference>
<dbReference type="CDD" id="cd00082">
    <property type="entry name" value="HisKA"/>
    <property type="match status" value="1"/>
</dbReference>
<evidence type="ECO:0000256" key="6">
    <source>
        <dbReference type="ARBA" id="ARBA00022679"/>
    </source>
</evidence>
<keyword evidence="16" id="KW-0175">Coiled coil</keyword>
<dbReference type="SUPFAM" id="SSF55785">
    <property type="entry name" value="PYP-like sensor domain (PAS domain)"/>
    <property type="match status" value="2"/>
</dbReference>
<keyword evidence="7" id="KW-0547">Nucleotide-binding</keyword>
<keyword evidence="10" id="KW-0902">Two-component regulatory system</keyword>
<evidence type="ECO:0000256" key="16">
    <source>
        <dbReference type="SAM" id="Coils"/>
    </source>
</evidence>
<evidence type="ECO:0000256" key="8">
    <source>
        <dbReference type="ARBA" id="ARBA00022777"/>
    </source>
</evidence>
<dbReference type="PANTHER" id="PTHR45339:SF1">
    <property type="entry name" value="HYBRID SIGNAL TRANSDUCTION HISTIDINE KINASE J"/>
    <property type="match status" value="1"/>
</dbReference>
<keyword evidence="6" id="KW-0808">Transferase</keyword>
<dbReference type="FunFam" id="3.30.565.10:FF:000010">
    <property type="entry name" value="Sensor histidine kinase RcsC"/>
    <property type="match status" value="1"/>
</dbReference>
<dbReference type="InterPro" id="IPR035965">
    <property type="entry name" value="PAS-like_dom_sf"/>
</dbReference>
<feature type="coiled-coil region" evidence="16">
    <location>
        <begin position="248"/>
        <end position="275"/>
    </location>
</feature>
<dbReference type="Pfam" id="PF00072">
    <property type="entry name" value="Response_reg"/>
    <property type="match status" value="1"/>
</dbReference>
<dbReference type="InterPro" id="IPR003594">
    <property type="entry name" value="HATPase_dom"/>
</dbReference>
<comment type="subunit">
    <text evidence="12">At low DSF concentrations, interacts with RpfF.</text>
</comment>
<evidence type="ECO:0000313" key="21">
    <source>
        <dbReference type="EMBL" id="CDL91919.1"/>
    </source>
</evidence>
<dbReference type="InterPro" id="IPR001789">
    <property type="entry name" value="Sig_transdc_resp-reg_receiver"/>
</dbReference>
<accession>W6N8W7</accession>
<dbReference type="AlphaFoldDB" id="W6N8W7"/>
<dbReference type="InterPro" id="IPR011006">
    <property type="entry name" value="CheY-like_superfamily"/>
</dbReference>
<evidence type="ECO:0000313" key="22">
    <source>
        <dbReference type="Proteomes" id="UP000019482"/>
    </source>
</evidence>
<proteinExistence type="inferred from homology"/>
<evidence type="ECO:0000256" key="4">
    <source>
        <dbReference type="ARBA" id="ARBA00018672"/>
    </source>
</evidence>
<dbReference type="Gene3D" id="3.30.450.20">
    <property type="entry name" value="PAS domain"/>
    <property type="match status" value="2"/>
</dbReference>
<dbReference type="SMART" id="SM00086">
    <property type="entry name" value="PAC"/>
    <property type="match status" value="2"/>
</dbReference>
<dbReference type="Pfam" id="PF02518">
    <property type="entry name" value="HATPase_c"/>
    <property type="match status" value="1"/>
</dbReference>
<dbReference type="SMART" id="SM00388">
    <property type="entry name" value="HisKA"/>
    <property type="match status" value="1"/>
</dbReference>
<dbReference type="Proteomes" id="UP000019482">
    <property type="component" value="Unassembled WGS sequence"/>
</dbReference>
<dbReference type="SUPFAM" id="SSF47384">
    <property type="entry name" value="Homodimeric domain of signal transducing histidine kinase"/>
    <property type="match status" value="1"/>
</dbReference>
<dbReference type="PROSITE" id="PS50109">
    <property type="entry name" value="HIS_KIN"/>
    <property type="match status" value="1"/>
</dbReference>
<reference evidence="21 22" key="1">
    <citation type="journal article" date="2015" name="Genome Announc.">
        <title>Draft Genome Sequence of Clostridium tyrobutyricum Strain DIVETGP, Isolated from Cow's Milk for Grana Padano Production.</title>
        <authorList>
            <person name="Soggiu A."/>
            <person name="Piras C."/>
            <person name="Gaiarsa S."/>
            <person name="Sassera D."/>
            <person name="Roncada P."/>
            <person name="Bendixen E."/>
            <person name="Brasca M."/>
            <person name="Bonizzi L."/>
        </authorList>
    </citation>
    <scope>NUCLEOTIDE SEQUENCE [LARGE SCALE GENOMIC DNA]</scope>
    <source>
        <strain evidence="21 22">DIVETGP</strain>
    </source>
</reference>
<dbReference type="SUPFAM" id="SSF55874">
    <property type="entry name" value="ATPase domain of HSP90 chaperone/DNA topoisomerase II/histidine kinase"/>
    <property type="match status" value="1"/>
</dbReference>
<dbReference type="Pfam" id="PF13426">
    <property type="entry name" value="PAS_9"/>
    <property type="match status" value="2"/>
</dbReference>
<gene>
    <name evidence="21" type="ORF">CTDIVETGP_1989</name>
</gene>